<dbReference type="InterPro" id="IPR012349">
    <property type="entry name" value="Split_barrel_FMN-bd"/>
</dbReference>
<protein>
    <submittedName>
        <fullName evidence="1">Putative transcriptional regulator</fullName>
    </submittedName>
</protein>
<dbReference type="OrthoDB" id="9794948at2"/>
<dbReference type="EMBL" id="LK391969">
    <property type="protein sequence ID" value="CEF26912.1"/>
    <property type="molecule type" value="Genomic_DNA"/>
</dbReference>
<evidence type="ECO:0000313" key="1">
    <source>
        <dbReference type="EMBL" id="CEA05018.1"/>
    </source>
</evidence>
<dbReference type="Gene3D" id="2.30.110.10">
    <property type="entry name" value="Electron Transport, Fmn-binding Protein, Chain A"/>
    <property type="match status" value="1"/>
</dbReference>
<dbReference type="PATRIC" id="fig|1461581.3.peg.1825"/>
<dbReference type="RefSeq" id="WP_044499482.1">
    <property type="nucleotide sequence ID" value="NZ_LK391969.1"/>
</dbReference>
<gene>
    <name evidence="1" type="ORF">BN1049_01846</name>
</gene>
<dbReference type="PANTHER" id="PTHR35802:SF1">
    <property type="entry name" value="PROTEASE SYNTHASE AND SPORULATION PROTEIN PAI 2"/>
    <property type="match status" value="1"/>
</dbReference>
<sequence length="207" mass="23267">MYTPNHFKEDDHHKLQQYIRDYSLGLLVVADDEGIEANHLPFHLNPEEGSLGYLQCHLARSNPVWQRLRDGARALAVFQGPNAYVSPSWYPTKAETGRVVPTWNYLAVHAQGTVRVIEDPCWLKRHLHQLTDQHEAGMTVPWSVDDAPADFTERLLHAIVGVEIRIETLTGKLKASQNQPERNRMGVKAGLEAGEGPDAKAMAQFIS</sequence>
<dbReference type="Pfam" id="PF04299">
    <property type="entry name" value="FMN_bind_2"/>
    <property type="match status" value="1"/>
</dbReference>
<name>A0A078MC92_9PSED</name>
<dbReference type="AlphaFoldDB" id="A0A078MC92"/>
<dbReference type="EMBL" id="LM997413">
    <property type="protein sequence ID" value="CEA05018.1"/>
    <property type="molecule type" value="Genomic_DNA"/>
</dbReference>
<organism evidence="1">
    <name type="scientific">Pseudomonas saudimassiliensis</name>
    <dbReference type="NCBI Taxonomy" id="1461581"/>
    <lineage>
        <taxon>Bacteria</taxon>
        <taxon>Pseudomonadati</taxon>
        <taxon>Pseudomonadota</taxon>
        <taxon>Gammaproteobacteria</taxon>
        <taxon>Pseudomonadales</taxon>
        <taxon>Pseudomonadaceae</taxon>
        <taxon>Pseudomonas</taxon>
    </lineage>
</organism>
<dbReference type="SUPFAM" id="SSF50475">
    <property type="entry name" value="FMN-binding split barrel"/>
    <property type="match status" value="1"/>
</dbReference>
<dbReference type="PIRSF" id="PIRSF010372">
    <property type="entry name" value="PaiB"/>
    <property type="match status" value="1"/>
</dbReference>
<dbReference type="InterPro" id="IPR007396">
    <property type="entry name" value="TR_PAI2-type"/>
</dbReference>
<dbReference type="PANTHER" id="PTHR35802">
    <property type="entry name" value="PROTEASE SYNTHASE AND SPORULATION PROTEIN PAI 2"/>
    <property type="match status" value="1"/>
</dbReference>
<accession>A0A078MC92</accession>
<proteinExistence type="predicted"/>
<reference evidence="1" key="1">
    <citation type="submission" date="2014-07" db="EMBL/GenBank/DDBJ databases">
        <authorList>
            <person name="Urmite Genomes Urmite Genomes"/>
        </authorList>
    </citation>
    <scope>NUCLEOTIDE SEQUENCE</scope>
    <source>
        <strain evidence="1">12M76_air</strain>
    </source>
</reference>